<gene>
    <name evidence="22" type="ORF">EXE30_07535</name>
</gene>
<evidence type="ECO:0000256" key="6">
    <source>
        <dbReference type="ARBA" id="ARBA00022670"/>
    </source>
</evidence>
<comment type="catalytic activity">
    <reaction evidence="14 18">
        <text>Typically cleaves a -Gly-|-Phe- bond to release an N-terminal, basic peptide of 5-8 residues from type IV prepilin, and then N-methylates the new N-terminal amino group, the methyl donor being S-adenosyl-L-methionine.</text>
        <dbReference type="EC" id="3.4.23.43"/>
    </reaction>
</comment>
<dbReference type="PANTHER" id="PTHR30487:SF0">
    <property type="entry name" value="PREPILIN LEADER PEPTIDASE_N-METHYLTRANSFERASE-RELATED"/>
    <property type="match status" value="1"/>
</dbReference>
<comment type="function">
    <text evidence="18">Plays an essential role in type IV pili and type II pseudopili formation by proteolytically removing the leader sequence from substrate proteins and subsequently monomethylating the alpha-amino group of the newly exposed N-terminal phenylalanine.</text>
</comment>
<evidence type="ECO:0000256" key="16">
    <source>
        <dbReference type="ARBA" id="ARBA00071870"/>
    </source>
</evidence>
<feature type="transmembrane region" description="Helical" evidence="19">
    <location>
        <begin position="161"/>
        <end position="178"/>
    </location>
</feature>
<comment type="caution">
    <text evidence="22">The sequence shown here is derived from an EMBL/GenBank/DDBJ whole genome shotgun (WGS) entry which is preliminary data.</text>
</comment>
<evidence type="ECO:0000256" key="4">
    <source>
        <dbReference type="ARBA" id="ARBA00022519"/>
    </source>
</evidence>
<evidence type="ECO:0000256" key="15">
    <source>
        <dbReference type="ARBA" id="ARBA00067082"/>
    </source>
</evidence>
<comment type="subcellular location">
    <subcellularLocation>
        <location evidence="1">Cell inner membrane</location>
        <topology evidence="1">Multi-pass membrane protein</topology>
    </subcellularLocation>
    <subcellularLocation>
        <location evidence="18">Cell membrane</location>
        <topology evidence="18">Multi-pass membrane protein</topology>
    </subcellularLocation>
</comment>
<feature type="transmembrane region" description="Helical" evidence="19">
    <location>
        <begin position="222"/>
        <end position="250"/>
    </location>
</feature>
<evidence type="ECO:0000256" key="9">
    <source>
        <dbReference type="ARBA" id="ARBA00022692"/>
    </source>
</evidence>
<dbReference type="FunFam" id="1.20.120.1220:FF:000001">
    <property type="entry name" value="Type 4 prepilin-like proteins leader peptide-processing enzyme"/>
    <property type="match status" value="1"/>
</dbReference>
<feature type="transmembrane region" description="Helical" evidence="19">
    <location>
        <begin position="185"/>
        <end position="202"/>
    </location>
</feature>
<keyword evidence="10 18" id="KW-0378">Hydrolase</keyword>
<proteinExistence type="inferred from homology"/>
<dbReference type="EC" id="3.4.23.43" evidence="15 18"/>
<evidence type="ECO:0000256" key="17">
    <source>
        <dbReference type="RuleBase" id="RU003793"/>
    </source>
</evidence>
<keyword evidence="13 18" id="KW-0511">Multifunctional enzyme</keyword>
<evidence type="ECO:0000256" key="10">
    <source>
        <dbReference type="ARBA" id="ARBA00022801"/>
    </source>
</evidence>
<keyword evidence="5 18" id="KW-0489">Methyltransferase</keyword>
<dbReference type="EMBL" id="SGIM01000005">
    <property type="protein sequence ID" value="RZF52976.1"/>
    <property type="molecule type" value="Genomic_DNA"/>
</dbReference>
<keyword evidence="3" id="KW-1003">Cell membrane</keyword>
<keyword evidence="6 18" id="KW-0645">Protease</keyword>
<evidence type="ECO:0000256" key="19">
    <source>
        <dbReference type="SAM" id="Phobius"/>
    </source>
</evidence>
<accession>A0A4Q6XBN5</accession>
<keyword evidence="11 19" id="KW-1133">Transmembrane helix</keyword>
<dbReference type="Pfam" id="PF06750">
    <property type="entry name" value="A24_N_bact"/>
    <property type="match status" value="1"/>
</dbReference>
<dbReference type="AlphaFoldDB" id="A0A4Q6XBN5"/>
<keyword evidence="8" id="KW-0949">S-adenosyl-L-methionine</keyword>
<evidence type="ECO:0000256" key="14">
    <source>
        <dbReference type="ARBA" id="ARBA00050401"/>
    </source>
</evidence>
<dbReference type="GO" id="GO:0006465">
    <property type="term" value="P:signal peptide processing"/>
    <property type="evidence" value="ECO:0007669"/>
    <property type="project" value="TreeGrafter"/>
</dbReference>
<dbReference type="Gene3D" id="1.20.120.1220">
    <property type="match status" value="1"/>
</dbReference>
<dbReference type="GO" id="GO:0008168">
    <property type="term" value="F:methyltransferase activity"/>
    <property type="evidence" value="ECO:0007669"/>
    <property type="project" value="UniProtKB-KW"/>
</dbReference>
<dbReference type="InterPro" id="IPR050882">
    <property type="entry name" value="Prepilin_peptidase/N-MTase"/>
</dbReference>
<dbReference type="EC" id="2.1.1.-" evidence="18"/>
<feature type="transmembrane region" description="Helical" evidence="19">
    <location>
        <begin position="259"/>
        <end position="276"/>
    </location>
</feature>
<evidence type="ECO:0000256" key="1">
    <source>
        <dbReference type="ARBA" id="ARBA00004429"/>
    </source>
</evidence>
<evidence type="ECO:0000256" key="18">
    <source>
        <dbReference type="RuleBase" id="RU003794"/>
    </source>
</evidence>
<dbReference type="InterPro" id="IPR010627">
    <property type="entry name" value="Prepilin_pept_A24_N"/>
</dbReference>
<dbReference type="PRINTS" id="PR00864">
    <property type="entry name" value="PREPILNPTASE"/>
</dbReference>
<evidence type="ECO:0000259" key="21">
    <source>
        <dbReference type="Pfam" id="PF06750"/>
    </source>
</evidence>
<dbReference type="InterPro" id="IPR014032">
    <property type="entry name" value="Peptidase_A24A_bac"/>
</dbReference>
<feature type="domain" description="Prepilin peptidase A24 N-terminal" evidence="21">
    <location>
        <begin position="21"/>
        <end position="127"/>
    </location>
</feature>
<dbReference type="PANTHER" id="PTHR30487">
    <property type="entry name" value="TYPE 4 PREPILIN-LIKE PROTEINS LEADER PEPTIDE-PROCESSING ENZYME"/>
    <property type="match status" value="1"/>
</dbReference>
<protein>
    <recommendedName>
        <fullName evidence="16 18">Prepilin leader peptidase/N-methyltransferase</fullName>
        <ecNumber evidence="18">2.1.1.-</ecNumber>
        <ecNumber evidence="15 18">3.4.23.43</ecNumber>
    </recommendedName>
</protein>
<evidence type="ECO:0000256" key="13">
    <source>
        <dbReference type="ARBA" id="ARBA00023268"/>
    </source>
</evidence>
<evidence type="ECO:0000313" key="22">
    <source>
        <dbReference type="EMBL" id="RZF52976.1"/>
    </source>
</evidence>
<sequence>MQQFLSYFSENPAALYLAVGVLSLCIGSFLNVVIYRTPRMMEQEWQQECQMLLHPEQPLIDQSKLTLSQPPSTCPKCQSTIRWYQNIPVISWLVLRGKCGACQNPISIRYPLIELLTMACSLVVVAVFGATIQMLFALIFTWVLITLTFIDFDTQLLPDRFTLPLAALGLAINSFAIYTTASSAIWGYVIGFLCLWIVYYLFKLITGKEGMGYGDFKLLAALGAWMGPMLLPLIVLLSSIVGAIVGIILLKMRGENQPFAFGPYIAIAGWIAFLWGDQIMKVYLGG</sequence>
<evidence type="ECO:0000256" key="2">
    <source>
        <dbReference type="ARBA" id="ARBA00005801"/>
    </source>
</evidence>
<evidence type="ECO:0000313" key="23">
    <source>
        <dbReference type="Proteomes" id="UP000292110"/>
    </source>
</evidence>
<evidence type="ECO:0000256" key="8">
    <source>
        <dbReference type="ARBA" id="ARBA00022691"/>
    </source>
</evidence>
<keyword evidence="4" id="KW-0997">Cell inner membrane</keyword>
<evidence type="ECO:0000256" key="3">
    <source>
        <dbReference type="ARBA" id="ARBA00022475"/>
    </source>
</evidence>
<keyword evidence="9 18" id="KW-0812">Transmembrane</keyword>
<evidence type="ECO:0000256" key="7">
    <source>
        <dbReference type="ARBA" id="ARBA00022679"/>
    </source>
</evidence>
<dbReference type="GO" id="GO:0004190">
    <property type="term" value="F:aspartic-type endopeptidase activity"/>
    <property type="evidence" value="ECO:0007669"/>
    <property type="project" value="UniProtKB-EC"/>
</dbReference>
<feature type="transmembrane region" description="Helical" evidence="19">
    <location>
        <begin position="13"/>
        <end position="35"/>
    </location>
</feature>
<dbReference type="Pfam" id="PF01478">
    <property type="entry name" value="Peptidase_A24"/>
    <property type="match status" value="1"/>
</dbReference>
<feature type="domain" description="Prepilin type IV endopeptidase peptidase" evidence="20">
    <location>
        <begin position="138"/>
        <end position="247"/>
    </location>
</feature>
<evidence type="ECO:0000256" key="5">
    <source>
        <dbReference type="ARBA" id="ARBA00022603"/>
    </source>
</evidence>
<dbReference type="GO" id="GO:0032259">
    <property type="term" value="P:methylation"/>
    <property type="evidence" value="ECO:0007669"/>
    <property type="project" value="UniProtKB-KW"/>
</dbReference>
<name>A0A4Q6XBN5_9GAMM</name>
<evidence type="ECO:0000256" key="12">
    <source>
        <dbReference type="ARBA" id="ARBA00023136"/>
    </source>
</evidence>
<keyword evidence="12 19" id="KW-0472">Membrane</keyword>
<reference evidence="22 23" key="1">
    <citation type="submission" date="2019-02" db="EMBL/GenBank/DDBJ databases">
        <title>The draft genome of Acinetobacter halotolerans strain JCM 31009.</title>
        <authorList>
            <person name="Qin J."/>
            <person name="Feng Y."/>
            <person name="Nemec A."/>
            <person name="Zong Z."/>
        </authorList>
    </citation>
    <scope>NUCLEOTIDE SEQUENCE [LARGE SCALE GENOMIC DNA]</scope>
    <source>
        <strain evidence="22 23">JCM 31009</strain>
    </source>
</reference>
<feature type="transmembrane region" description="Helical" evidence="19">
    <location>
        <begin position="116"/>
        <end position="149"/>
    </location>
</feature>
<keyword evidence="23" id="KW-1185">Reference proteome</keyword>
<dbReference type="RefSeq" id="WP_130161876.1">
    <property type="nucleotide sequence ID" value="NZ_SGIM01000005.1"/>
</dbReference>
<organism evidence="22 23">
    <name type="scientific">Acinetobacter halotolerans</name>
    <dbReference type="NCBI Taxonomy" id="1752076"/>
    <lineage>
        <taxon>Bacteria</taxon>
        <taxon>Pseudomonadati</taxon>
        <taxon>Pseudomonadota</taxon>
        <taxon>Gammaproteobacteria</taxon>
        <taxon>Moraxellales</taxon>
        <taxon>Moraxellaceae</taxon>
        <taxon>Acinetobacter</taxon>
    </lineage>
</organism>
<dbReference type="InterPro" id="IPR000045">
    <property type="entry name" value="Prepilin_IV_endopep_pep"/>
</dbReference>
<keyword evidence="7 18" id="KW-0808">Transferase</keyword>
<comment type="similarity">
    <text evidence="2 17">Belongs to the peptidase A24 family.</text>
</comment>
<dbReference type="GO" id="GO:0005886">
    <property type="term" value="C:plasma membrane"/>
    <property type="evidence" value="ECO:0007669"/>
    <property type="project" value="UniProtKB-SubCell"/>
</dbReference>
<evidence type="ECO:0000259" key="20">
    <source>
        <dbReference type="Pfam" id="PF01478"/>
    </source>
</evidence>
<evidence type="ECO:0000256" key="11">
    <source>
        <dbReference type="ARBA" id="ARBA00022989"/>
    </source>
</evidence>
<dbReference type="Proteomes" id="UP000292110">
    <property type="component" value="Unassembled WGS sequence"/>
</dbReference>